<comment type="similarity">
    <text evidence="2">Belongs to the MipA/OmpV family.</text>
</comment>
<reference evidence="6 7" key="2">
    <citation type="submission" date="2019-01" db="EMBL/GenBank/DDBJ databases">
        <title>Motilimonas pumilus sp. nov., isolated from the gut of sea cucumber (Apostichopus japonicus).</title>
        <authorList>
            <person name="Wang F.-Q."/>
            <person name="Ren L.-H."/>
            <person name="Lin Y.-W."/>
            <person name="Sun G.-H."/>
            <person name="Du Z.-J."/>
            <person name="Zhao J.-X."/>
            <person name="Liu X.-J."/>
            <person name="Liu L.-J."/>
        </authorList>
    </citation>
    <scope>NUCLEOTIDE SEQUENCE [LARGE SCALE GENOMIC DNA]</scope>
    <source>
        <strain evidence="6 7">PLHSC7-2</strain>
    </source>
</reference>
<dbReference type="PANTHER" id="PTHR38776">
    <property type="entry name" value="MLTA-INTERACTING PROTEIN-RELATED"/>
    <property type="match status" value="1"/>
</dbReference>
<keyword evidence="3" id="KW-0732">Signal</keyword>
<reference evidence="6 7" key="1">
    <citation type="submission" date="2018-09" db="EMBL/GenBank/DDBJ databases">
        <authorList>
            <person name="Wang F."/>
        </authorList>
    </citation>
    <scope>NUCLEOTIDE SEQUENCE [LARGE SCALE GENOMIC DNA]</scope>
    <source>
        <strain evidence="6 7">PLHSC7-2</strain>
    </source>
</reference>
<dbReference type="EMBL" id="QZCH01000019">
    <property type="protein sequence ID" value="RJG42205.1"/>
    <property type="molecule type" value="Genomic_DNA"/>
</dbReference>
<dbReference type="PANTHER" id="PTHR38776:SF1">
    <property type="entry name" value="MLTA-INTERACTING PROTEIN-RELATED"/>
    <property type="match status" value="1"/>
</dbReference>
<comment type="caution">
    <text evidence="6">The sequence shown here is derived from an EMBL/GenBank/DDBJ whole genome shotgun (WGS) entry which is preliminary data.</text>
</comment>
<evidence type="ECO:0000256" key="1">
    <source>
        <dbReference type="ARBA" id="ARBA00004442"/>
    </source>
</evidence>
<evidence type="ECO:0000256" key="4">
    <source>
        <dbReference type="ARBA" id="ARBA00023136"/>
    </source>
</evidence>
<protein>
    <submittedName>
        <fullName evidence="6">MipA/OmpV family protein</fullName>
    </submittedName>
</protein>
<dbReference type="GO" id="GO:0009279">
    <property type="term" value="C:cell outer membrane"/>
    <property type="evidence" value="ECO:0007669"/>
    <property type="project" value="UniProtKB-SubCell"/>
</dbReference>
<keyword evidence="7" id="KW-1185">Reference proteome</keyword>
<evidence type="ECO:0000256" key="3">
    <source>
        <dbReference type="ARBA" id="ARBA00022729"/>
    </source>
</evidence>
<accession>A0A418YCI7</accession>
<dbReference type="Pfam" id="PF06629">
    <property type="entry name" value="MipA"/>
    <property type="match status" value="1"/>
</dbReference>
<organism evidence="6 7">
    <name type="scientific">Motilimonas pumila</name>
    <dbReference type="NCBI Taxonomy" id="2303987"/>
    <lineage>
        <taxon>Bacteria</taxon>
        <taxon>Pseudomonadati</taxon>
        <taxon>Pseudomonadota</taxon>
        <taxon>Gammaproteobacteria</taxon>
        <taxon>Alteromonadales</taxon>
        <taxon>Alteromonadales genera incertae sedis</taxon>
        <taxon>Motilimonas</taxon>
    </lineage>
</organism>
<gene>
    <name evidence="6" type="ORF">D1Z90_13960</name>
</gene>
<keyword evidence="5" id="KW-0998">Cell outer membrane</keyword>
<comment type="subcellular location">
    <subcellularLocation>
        <location evidence="1">Cell outer membrane</location>
    </subcellularLocation>
</comment>
<keyword evidence="4" id="KW-0472">Membrane</keyword>
<sequence length="263" mass="28354">MFLLSITGALPGMAIASAGIEFSQLVPNYFGLAGGVTPEWAGAKDNMAGVVPGARIKLENNRYAEWYGPYAGIKVNQDLNFEWGPAMVIRLGRQDVTNDAVDALPDIGYGLDLGGFVGYAVTRTDTMIPFYSRVGLQLTTAVAGDTKGTNASVYANTWVPLSRQVFVGLGLGATWADDNYMQHHFGVDAVAAAQSGIAEFEARAGIRQFYAWPAVMFQVNPQWYVAAGAYYQRLTNDAANSTIVVEQGDKHQLTYGLGLGYAW</sequence>
<evidence type="ECO:0000313" key="6">
    <source>
        <dbReference type="EMBL" id="RJG42205.1"/>
    </source>
</evidence>
<dbReference type="AlphaFoldDB" id="A0A418YCI7"/>
<evidence type="ECO:0000256" key="2">
    <source>
        <dbReference type="ARBA" id="ARBA00005722"/>
    </source>
</evidence>
<dbReference type="Proteomes" id="UP000283255">
    <property type="component" value="Unassembled WGS sequence"/>
</dbReference>
<proteinExistence type="inferred from homology"/>
<dbReference type="SUPFAM" id="SSF56935">
    <property type="entry name" value="Porins"/>
    <property type="match status" value="1"/>
</dbReference>
<evidence type="ECO:0000256" key="5">
    <source>
        <dbReference type="ARBA" id="ARBA00023237"/>
    </source>
</evidence>
<dbReference type="InterPro" id="IPR010583">
    <property type="entry name" value="MipA"/>
</dbReference>
<name>A0A418YCI7_9GAMM</name>
<evidence type="ECO:0000313" key="7">
    <source>
        <dbReference type="Proteomes" id="UP000283255"/>
    </source>
</evidence>